<feature type="chain" id="PRO_5041362877" description="Serine aminopeptidase S33 domain-containing protein" evidence="1">
    <location>
        <begin position="27"/>
        <end position="309"/>
    </location>
</feature>
<dbReference type="InterPro" id="IPR000639">
    <property type="entry name" value="Epox_hydrolase-like"/>
</dbReference>
<evidence type="ECO:0000256" key="1">
    <source>
        <dbReference type="SAM" id="SignalP"/>
    </source>
</evidence>
<dbReference type="InterPro" id="IPR022742">
    <property type="entry name" value="Hydrolase_4"/>
</dbReference>
<organism evidence="3 4">
    <name type="scientific">Effrenium voratum</name>
    <dbReference type="NCBI Taxonomy" id="2562239"/>
    <lineage>
        <taxon>Eukaryota</taxon>
        <taxon>Sar</taxon>
        <taxon>Alveolata</taxon>
        <taxon>Dinophyceae</taxon>
        <taxon>Suessiales</taxon>
        <taxon>Symbiodiniaceae</taxon>
        <taxon>Effrenium</taxon>
    </lineage>
</organism>
<dbReference type="Proteomes" id="UP001178507">
    <property type="component" value="Unassembled WGS sequence"/>
</dbReference>
<accession>A0AA36MRA9</accession>
<reference evidence="3" key="1">
    <citation type="submission" date="2023-08" db="EMBL/GenBank/DDBJ databases">
        <authorList>
            <person name="Chen Y."/>
            <person name="Shah S."/>
            <person name="Dougan E. K."/>
            <person name="Thang M."/>
            <person name="Chan C."/>
        </authorList>
    </citation>
    <scope>NUCLEOTIDE SEQUENCE</scope>
</reference>
<feature type="signal peptide" evidence="1">
    <location>
        <begin position="1"/>
        <end position="26"/>
    </location>
</feature>
<gene>
    <name evidence="3" type="ORF">EVOR1521_LOCUS5401</name>
</gene>
<dbReference type="PRINTS" id="PR00111">
    <property type="entry name" value="ABHYDROLASE"/>
</dbReference>
<evidence type="ECO:0000313" key="3">
    <source>
        <dbReference type="EMBL" id="CAJ1376307.1"/>
    </source>
</evidence>
<dbReference type="InterPro" id="IPR000073">
    <property type="entry name" value="AB_hydrolase_1"/>
</dbReference>
<keyword evidence="4" id="KW-1185">Reference proteome</keyword>
<comment type="caution">
    <text evidence="3">The sequence shown here is derived from an EMBL/GenBank/DDBJ whole genome shotgun (WGS) entry which is preliminary data.</text>
</comment>
<feature type="domain" description="Serine aminopeptidase S33" evidence="2">
    <location>
        <begin position="90"/>
        <end position="306"/>
    </location>
</feature>
<evidence type="ECO:0000313" key="4">
    <source>
        <dbReference type="Proteomes" id="UP001178507"/>
    </source>
</evidence>
<dbReference type="PANTHER" id="PTHR43689:SF8">
    <property type="entry name" value="ALPHA_BETA-HYDROLASES SUPERFAMILY PROTEIN"/>
    <property type="match status" value="1"/>
</dbReference>
<dbReference type="GO" id="GO:0003824">
    <property type="term" value="F:catalytic activity"/>
    <property type="evidence" value="ECO:0007669"/>
    <property type="project" value="InterPro"/>
</dbReference>
<protein>
    <recommendedName>
        <fullName evidence="2">Serine aminopeptidase S33 domain-containing protein</fullName>
    </recommendedName>
</protein>
<sequence>MPRSRGGLLALALGLLPCFSLVGRRAQLVDVPRAAVQLPDSLSEIEEDLALQAAERYQAVPLELPAWVSEQPVTAAFLGPARPSLEKTPLLLLHGFDSSALEFRRLLPRLERLGFEVYLLDLLGWGFGGKEGVKDFSPKAKREHIFAFWSQHLGSRPAVLGGGSLGGGIAMDFAVAHPQAVEKLILLNPQGFIDGAPKVGPLGFLGIKVLGSWPLRWMANQMGYFDKETYATEDAVRVGRLHVDVDGWEEASLDYLNSGGYTLSPLVSQVSVPTLMLWGEKDEILNVEEQVPRFQAELSCPVQLQWIKD</sequence>
<dbReference type="EMBL" id="CAUJNA010000380">
    <property type="protein sequence ID" value="CAJ1376307.1"/>
    <property type="molecule type" value="Genomic_DNA"/>
</dbReference>
<dbReference type="InterPro" id="IPR029058">
    <property type="entry name" value="AB_hydrolase_fold"/>
</dbReference>
<name>A0AA36MRA9_9DINO</name>
<dbReference type="PRINTS" id="PR00412">
    <property type="entry name" value="EPOXHYDRLASE"/>
</dbReference>
<dbReference type="Gene3D" id="3.40.50.1820">
    <property type="entry name" value="alpha/beta hydrolase"/>
    <property type="match status" value="1"/>
</dbReference>
<dbReference type="PANTHER" id="PTHR43689">
    <property type="entry name" value="HYDROLASE"/>
    <property type="match status" value="1"/>
</dbReference>
<proteinExistence type="predicted"/>
<dbReference type="Pfam" id="PF12146">
    <property type="entry name" value="Hydrolase_4"/>
    <property type="match status" value="1"/>
</dbReference>
<keyword evidence="1" id="KW-0732">Signal</keyword>
<evidence type="ECO:0000259" key="2">
    <source>
        <dbReference type="Pfam" id="PF12146"/>
    </source>
</evidence>
<dbReference type="SUPFAM" id="SSF53474">
    <property type="entry name" value="alpha/beta-Hydrolases"/>
    <property type="match status" value="1"/>
</dbReference>
<dbReference type="AlphaFoldDB" id="A0AA36MRA9"/>